<dbReference type="InterPro" id="IPR012337">
    <property type="entry name" value="RNaseH-like_sf"/>
</dbReference>
<dbReference type="InterPro" id="IPR050951">
    <property type="entry name" value="Retrovirus_Pol_polyprotein"/>
</dbReference>
<evidence type="ECO:0000256" key="2">
    <source>
        <dbReference type="ARBA" id="ARBA00022695"/>
    </source>
</evidence>
<dbReference type="PROSITE" id="PS50994">
    <property type="entry name" value="INTEGRASE"/>
    <property type="match status" value="1"/>
</dbReference>
<feature type="region of interest" description="Disordered" evidence="9">
    <location>
        <begin position="1120"/>
        <end position="1147"/>
    </location>
</feature>
<dbReference type="InterPro" id="IPR043128">
    <property type="entry name" value="Rev_trsase/Diguanyl_cyclase"/>
</dbReference>
<keyword evidence="8" id="KW-0863">Zinc-finger</keyword>
<dbReference type="GO" id="GO:0003964">
    <property type="term" value="F:RNA-directed DNA polymerase activity"/>
    <property type="evidence" value="ECO:0007669"/>
    <property type="project" value="UniProtKB-KW"/>
</dbReference>
<dbReference type="InterPro" id="IPR000571">
    <property type="entry name" value="Znf_CCCH"/>
</dbReference>
<keyword evidence="3" id="KW-0540">Nuclease</keyword>
<evidence type="ECO:0000313" key="12">
    <source>
        <dbReference type="EMBL" id="CAE8737884.1"/>
    </source>
</evidence>
<feature type="repeat" description="PPR" evidence="7">
    <location>
        <begin position="2529"/>
        <end position="2559"/>
    </location>
</feature>
<keyword evidence="1" id="KW-0808">Transferase</keyword>
<evidence type="ECO:0000256" key="1">
    <source>
        <dbReference type="ARBA" id="ARBA00022679"/>
    </source>
</evidence>
<dbReference type="EMBL" id="CAJNNW010036839">
    <property type="protein sequence ID" value="CAE8737884.1"/>
    <property type="molecule type" value="Genomic_DNA"/>
</dbReference>
<keyword evidence="2" id="KW-0548">Nucleotidyltransferase</keyword>
<dbReference type="InterPro" id="IPR041373">
    <property type="entry name" value="RT_RNaseH"/>
</dbReference>
<feature type="domain" description="Integrase catalytic" evidence="11">
    <location>
        <begin position="2116"/>
        <end position="2278"/>
    </location>
</feature>
<dbReference type="InterPro" id="IPR002885">
    <property type="entry name" value="PPR_rpt"/>
</dbReference>
<dbReference type="GO" id="GO:0016787">
    <property type="term" value="F:hydrolase activity"/>
    <property type="evidence" value="ECO:0007669"/>
    <property type="project" value="UniProtKB-KW"/>
</dbReference>
<proteinExistence type="predicted"/>
<dbReference type="GO" id="GO:0004519">
    <property type="term" value="F:endonuclease activity"/>
    <property type="evidence" value="ECO:0007669"/>
    <property type="project" value="UniProtKB-KW"/>
</dbReference>
<accession>A0A813LTS7</accession>
<dbReference type="SUPFAM" id="SSF53098">
    <property type="entry name" value="Ribonuclease H-like"/>
    <property type="match status" value="1"/>
</dbReference>
<sequence>MAPPVKGPPLPPPGLQEVPAQGLSTMYVAKSHPPLPSPAASPPSLTPSRAVPRSNSSKVEVFNMATEIMSANSISEHGDPAKTSDPLIALLQGQQDMFKTTLAPRPESVRYNMKVPALSSFPVVSPAHLENVEEYLREFERVSRHVTGGKTLPREEAITHLLQCWPKDSVVGDALRVAQRDQAYFAAEVAGNFAECWELLIAELEDHGKSRAVSRRDAQQAWKALKMNPGEHVREFHKAFQEFPADYELAMQYMDTISPAIAKYIERHGVCATLLEAQSSAKEWQDVEDAYTDQAGNMSGRQRAVWDSSRKQLGTPLGNLSDGGMPRGNGEPRTCKTCTGVGHHSDRCPNKVSAKDPKWTTEQDKAKHKCGDCGGIGHFARHHGVQQNAFNVAPGACPFGDECRFQHDEAKKNKGVPAPLTNRQTQESTDTGDDDQALLVLSGVRERPVRIDRTSVPVGNVQLVKFSALKLPAVDRPGTTISEIAASRVLRAQATLPLGERVAFVDMGRYAVPQKFYGFANSDCKTVDVQAYIRLKVPDRGSSVGADIPEFMIRVVPGQHGDILVSSPTLDMLRWTRENDHYTVDGKVIPRDQPAPKNVVYRRTRVHESEADDDGVVQLRLRESLLLPPFSAAQVLVEADVKCAGSDETRWFAPDSALLAAGLQIPEGPMHAHSYQSMIVSNRSDVQLEMCAGKVVGEMHVMEHRSEEAELSQALEHLSEELPSEELPAPVVAKRPVPQTSSVGMVRSGSSSSSMTLARWVTVVLALLSLPLREAIVFQQASGVSAPSSCEAEWLYPDLMSDEYQNAVVAEFDVQEQDGRYSHLAKKQLSSMRKFVISNANSFYIHGAKPTTISKYEFDMELHPGAKPHKATLPRYSPEQAKKEQHHLRKAIEMRHLVDAVNVGPWAMATHVVFKKDSERGRLICDFLILNKSTVTMPISIGDVRDKSRAMSTFVWKSLFDAVHGFNQVRASAAVQKLLTILTSLGLKQWAVMPFGVCNGPATYQGIMQSIFADYLGDSEQIKDLDSMVDFFMDDGACGTGSSPGVAVGCDVAFDKHLKCLGLVFARAREHDLRPTRREDVERLLATVSFLRQRLNPHYSDLTKPLRDVLVELHTKRSQGYKSRKQFKGSSTPAAEQSDDPAPERWTPEADKAFQTVKQMVARAVALSSPDIEGALNGTNPFRLYVDACSYGIGGGLFQAPADTVDEVGTHYKTLGVASWSTKTDVERAYNKGKKLLASRTSSPAQVESLDEAYTVLSNVEGRKQYDEALGLAAGRLKNRLQLQPLGFFSRSLNSAQRNWTTWERELLAVLEGAMTFNSIAGGSELRIHIDRLNNTVIADDLKSPDKILGMLLRIESLVRPKWEFQPGRTNVVGDGFSRNPPDLDEVRVEFESRSALPKTLQEAFEMAANSRASVDDADWVINARILQEDDKPPAWYEACVVAEFDLATGFAGTLPQVRSDGLGPSSLLLSVAVVMDLIISCPMGSRRWLELYAPLPMPKKDRRRHRLSAFDAVLALLRAIRDCSFTAVVSHGEGALVNALFLSADVRAAAYKERHVAAEEQSVLEECLGSVSHSVLLAPQGFPSKSAYTNLRDLVPEMNVIAPPADMSVTVVVPLRDATRDVSVMICKLILGAERVDFGFPGPAFRTLPNGLKLHTLCRAKIVAAPANYHAEPKTFVEAMAGAAVLTAEVARVGFTCRAYERDVGVYHAEGDLSNPEVMNGLRTMIKRKQIFQIHTAPHCRSFGQLQNLNPNSTRSALVPEGSTPSEIEANQGLAGEIRSKASSPYCRGLAAPYARMVKASYDAKVTVQPITLRSVPTLEQLLVDIAWSPEVIEQVVVQAAIKSKGPVIAPKPSQASSDSSSSAAPLPAPAQALAPVELDEAPATEDYWAVMGNMLDRYHVQPRQRMFSPADHPEVDTFADRRWTTVVFEKNKKSTVVKDIWTDPATVTRALSAPWTGRAIFRRKPGLTPIEDPVDLAIPVVGEPVGPDNLAVNLTVRSKAADYRLASDGVLLIKTEDELRELIVIPDVVYAGPSKHADAPKRMTWKHLLLASVHNTATGAHKGSQEMYEELSDIVAWFPASGMRSDCQKWVDRCRHCVGVHRRPIGQPPPKPVLEFRPFYRIQIDLIGIRPKGEDGETHILTAVCVAPRYPFFRNIVGRESATVAETLLDSILDMGLVPATIQSDLEFMNIVLEELVSMMGGSQLFSTALRPQSQGIDERSHKDIRAGFAILIESLSRAAPRRWPKYTRWMESKLRQKHLIHGKDATPFSVIHGFSGSSSLRSALSCLSEIPDELVRNDWSQAIVQESKYLTSVTAEDFKMSAEVASSASAAANRRFVNVEAGELLLVQKPFYEKGQGMVLPQNDGPFVVDLVYNDHAVRLRDVLSGDPVFNGRRVATSRLVRFPFPPEWTQHDLREDVDAHVTFKVALGDRFGPWTLELLAAAGVPLHIAKSKSRSSVIGRLPKLGPVLRMLWEESLALLDFRSRTHRPDVGLCNAAMLACGREAGQWQIVLQLLKGVWQMDMKPDMLSYNVAMGACSQAGQWQKVLCLLNEMQKFRRRDIFTFNVSMQAYAQGRLWEESLAMLAEMLYYDVHPTWQMYNLGIIMAGEGKQWETALDLVDDMWKREVIPDAVTYSA</sequence>
<evidence type="ECO:0000256" key="9">
    <source>
        <dbReference type="SAM" id="MobiDB-lite"/>
    </source>
</evidence>
<dbReference type="Gene3D" id="4.10.60.10">
    <property type="entry name" value="Zinc finger, CCHC-type"/>
    <property type="match status" value="1"/>
</dbReference>
<dbReference type="Gene3D" id="3.30.420.10">
    <property type="entry name" value="Ribonuclease H-like superfamily/Ribonuclease H"/>
    <property type="match status" value="1"/>
</dbReference>
<dbReference type="InterPro" id="IPR000477">
    <property type="entry name" value="RT_dom"/>
</dbReference>
<dbReference type="Gene3D" id="3.10.10.10">
    <property type="entry name" value="HIV Type 1 Reverse Transcriptase, subunit A, domain 1"/>
    <property type="match status" value="1"/>
</dbReference>
<protein>
    <submittedName>
        <fullName evidence="12">Uncharacterized protein</fullName>
    </submittedName>
</protein>
<dbReference type="SUPFAM" id="SSF56672">
    <property type="entry name" value="DNA/RNA polymerases"/>
    <property type="match status" value="1"/>
</dbReference>
<feature type="repeat" description="PPR" evidence="7">
    <location>
        <begin position="2563"/>
        <end position="2597"/>
    </location>
</feature>
<evidence type="ECO:0000313" key="13">
    <source>
        <dbReference type="Proteomes" id="UP000626109"/>
    </source>
</evidence>
<comment type="caution">
    <text evidence="12">The sequence shown here is derived from an EMBL/GenBank/DDBJ whole genome shotgun (WGS) entry which is preliminary data.</text>
</comment>
<organism evidence="12 13">
    <name type="scientific">Polarella glacialis</name>
    <name type="common">Dinoflagellate</name>
    <dbReference type="NCBI Taxonomy" id="89957"/>
    <lineage>
        <taxon>Eukaryota</taxon>
        <taxon>Sar</taxon>
        <taxon>Alveolata</taxon>
        <taxon>Dinophyceae</taxon>
        <taxon>Suessiales</taxon>
        <taxon>Suessiaceae</taxon>
        <taxon>Polarella</taxon>
    </lineage>
</organism>
<feature type="region of interest" description="Disordered" evidence="9">
    <location>
        <begin position="1849"/>
        <end position="1870"/>
    </location>
</feature>
<dbReference type="Gene3D" id="1.10.340.70">
    <property type="match status" value="1"/>
</dbReference>
<dbReference type="PANTHER" id="PTHR37984">
    <property type="entry name" value="PROTEIN CBG26694"/>
    <property type="match status" value="1"/>
</dbReference>
<feature type="zinc finger region" description="C3H1-type" evidence="8">
    <location>
        <begin position="390"/>
        <end position="410"/>
    </location>
</feature>
<dbReference type="PROSITE" id="PS51375">
    <property type="entry name" value="PPR"/>
    <property type="match status" value="2"/>
</dbReference>
<dbReference type="Pfam" id="PF17921">
    <property type="entry name" value="Integrase_H2C2"/>
    <property type="match status" value="1"/>
</dbReference>
<dbReference type="InterPro" id="IPR036869">
    <property type="entry name" value="J_dom_sf"/>
</dbReference>
<dbReference type="PROSITE" id="PS50103">
    <property type="entry name" value="ZF_C3H1"/>
    <property type="match status" value="1"/>
</dbReference>
<dbReference type="Gene3D" id="3.30.70.270">
    <property type="match status" value="1"/>
</dbReference>
<dbReference type="Pfam" id="PF17917">
    <property type="entry name" value="RT_RNaseH"/>
    <property type="match status" value="1"/>
</dbReference>
<dbReference type="GO" id="GO:0015074">
    <property type="term" value="P:DNA integration"/>
    <property type="evidence" value="ECO:0007669"/>
    <property type="project" value="InterPro"/>
</dbReference>
<evidence type="ECO:0000256" key="4">
    <source>
        <dbReference type="ARBA" id="ARBA00022759"/>
    </source>
</evidence>
<dbReference type="NCBIfam" id="TIGR00756">
    <property type="entry name" value="PPR"/>
    <property type="match status" value="1"/>
</dbReference>
<dbReference type="InterPro" id="IPR043502">
    <property type="entry name" value="DNA/RNA_pol_sf"/>
</dbReference>
<feature type="region of interest" description="Disordered" evidence="9">
    <location>
        <begin position="410"/>
        <end position="433"/>
    </location>
</feature>
<dbReference type="GO" id="GO:0003676">
    <property type="term" value="F:nucleic acid binding"/>
    <property type="evidence" value="ECO:0007669"/>
    <property type="project" value="InterPro"/>
</dbReference>
<dbReference type="SUPFAM" id="SSF46565">
    <property type="entry name" value="Chaperone J-domain"/>
    <property type="match status" value="1"/>
</dbReference>
<evidence type="ECO:0000259" key="10">
    <source>
        <dbReference type="PROSITE" id="PS50103"/>
    </source>
</evidence>
<evidence type="ECO:0000256" key="5">
    <source>
        <dbReference type="ARBA" id="ARBA00022801"/>
    </source>
</evidence>
<keyword evidence="8" id="KW-0862">Zinc</keyword>
<feature type="region of interest" description="Disordered" evidence="9">
    <location>
        <begin position="298"/>
        <end position="328"/>
    </location>
</feature>
<feature type="compositionally biased region" description="Pro residues" evidence="9">
    <location>
        <begin position="33"/>
        <end position="45"/>
    </location>
</feature>
<evidence type="ECO:0000259" key="11">
    <source>
        <dbReference type="PROSITE" id="PS50994"/>
    </source>
</evidence>
<reference evidence="12" key="1">
    <citation type="submission" date="2021-02" db="EMBL/GenBank/DDBJ databases">
        <authorList>
            <person name="Dougan E. K."/>
            <person name="Rhodes N."/>
            <person name="Thang M."/>
            <person name="Chan C."/>
        </authorList>
    </citation>
    <scope>NUCLEOTIDE SEQUENCE</scope>
</reference>
<dbReference type="Proteomes" id="UP000626109">
    <property type="component" value="Unassembled WGS sequence"/>
</dbReference>
<feature type="compositionally biased region" description="Low complexity" evidence="9">
    <location>
        <begin position="1852"/>
        <end position="1870"/>
    </location>
</feature>
<evidence type="ECO:0000256" key="8">
    <source>
        <dbReference type="PROSITE-ProRule" id="PRU00723"/>
    </source>
</evidence>
<feature type="compositionally biased region" description="Pro residues" evidence="9">
    <location>
        <begin position="1"/>
        <end position="14"/>
    </location>
</feature>
<dbReference type="Gene3D" id="1.10.287.110">
    <property type="entry name" value="DnaJ domain"/>
    <property type="match status" value="1"/>
</dbReference>
<dbReference type="PANTHER" id="PTHR37984:SF5">
    <property type="entry name" value="PROTEIN NYNRIN-LIKE"/>
    <property type="match status" value="1"/>
</dbReference>
<dbReference type="Gene3D" id="1.25.40.10">
    <property type="entry name" value="Tetratricopeptide repeat domain"/>
    <property type="match status" value="2"/>
</dbReference>
<keyword evidence="6" id="KW-0695">RNA-directed DNA polymerase</keyword>
<keyword evidence="5" id="KW-0378">Hydrolase</keyword>
<evidence type="ECO:0000256" key="3">
    <source>
        <dbReference type="ARBA" id="ARBA00022722"/>
    </source>
</evidence>
<dbReference type="Pfam" id="PF01535">
    <property type="entry name" value="PPR"/>
    <property type="match status" value="1"/>
</dbReference>
<feature type="non-terminal residue" evidence="12">
    <location>
        <position position="2639"/>
    </location>
</feature>
<evidence type="ECO:0000256" key="7">
    <source>
        <dbReference type="PROSITE-ProRule" id="PRU00708"/>
    </source>
</evidence>
<dbReference type="Pfam" id="PF00078">
    <property type="entry name" value="RVT_1"/>
    <property type="match status" value="1"/>
</dbReference>
<dbReference type="InterPro" id="IPR041588">
    <property type="entry name" value="Integrase_H2C2"/>
</dbReference>
<gene>
    <name evidence="12" type="ORF">PGLA2088_LOCUS48949</name>
</gene>
<keyword evidence="4" id="KW-0255">Endonuclease</keyword>
<keyword evidence="8" id="KW-0479">Metal-binding</keyword>
<name>A0A813LTS7_POLGL</name>
<feature type="region of interest" description="Disordered" evidence="9">
    <location>
        <begin position="1"/>
        <end position="56"/>
    </location>
</feature>
<dbReference type="InterPro" id="IPR036397">
    <property type="entry name" value="RNaseH_sf"/>
</dbReference>
<dbReference type="CDD" id="cd01647">
    <property type="entry name" value="RT_LTR"/>
    <property type="match status" value="1"/>
</dbReference>
<dbReference type="InterPro" id="IPR011990">
    <property type="entry name" value="TPR-like_helical_dom_sf"/>
</dbReference>
<dbReference type="InterPro" id="IPR001584">
    <property type="entry name" value="Integrase_cat-core"/>
</dbReference>
<feature type="domain" description="C3H1-type" evidence="10">
    <location>
        <begin position="390"/>
        <end position="410"/>
    </location>
</feature>
<dbReference type="GO" id="GO:0008270">
    <property type="term" value="F:zinc ion binding"/>
    <property type="evidence" value="ECO:0007669"/>
    <property type="project" value="UniProtKB-KW"/>
</dbReference>
<evidence type="ECO:0000256" key="6">
    <source>
        <dbReference type="ARBA" id="ARBA00022918"/>
    </source>
</evidence>